<dbReference type="EMBL" id="WUAV01000006">
    <property type="protein sequence ID" value="KAF1746056.1"/>
    <property type="molecule type" value="Genomic_DNA"/>
</dbReference>
<evidence type="ECO:0000256" key="1">
    <source>
        <dbReference type="SAM" id="Phobius"/>
    </source>
</evidence>
<dbReference type="GeneID" id="9824294"/>
<accession>A0A6A5FU75</accession>
<dbReference type="KEGG" id="crq:GCK72_022507"/>
<organism evidence="2 3">
    <name type="scientific">Caenorhabditis remanei</name>
    <name type="common">Caenorhabditis vulgaris</name>
    <dbReference type="NCBI Taxonomy" id="31234"/>
    <lineage>
        <taxon>Eukaryota</taxon>
        <taxon>Metazoa</taxon>
        <taxon>Ecdysozoa</taxon>
        <taxon>Nematoda</taxon>
        <taxon>Chromadorea</taxon>
        <taxon>Rhabditida</taxon>
        <taxon>Rhabditina</taxon>
        <taxon>Rhabditomorpha</taxon>
        <taxon>Rhabditoidea</taxon>
        <taxon>Rhabditidae</taxon>
        <taxon>Peloderinae</taxon>
        <taxon>Caenorhabditis</taxon>
    </lineage>
</organism>
<keyword evidence="1" id="KW-1133">Transmembrane helix</keyword>
<dbReference type="InterPro" id="IPR029069">
    <property type="entry name" value="HotDog_dom_sf"/>
</dbReference>
<dbReference type="AlphaFoldDB" id="A0A6A5FU75"/>
<dbReference type="Gene3D" id="3.10.129.10">
    <property type="entry name" value="Hotdog Thioesterase"/>
    <property type="match status" value="1"/>
</dbReference>
<evidence type="ECO:0000313" key="3">
    <source>
        <dbReference type="Proteomes" id="UP000483820"/>
    </source>
</evidence>
<protein>
    <submittedName>
        <fullName evidence="2">Uncharacterized protein</fullName>
    </submittedName>
</protein>
<keyword evidence="1" id="KW-0472">Membrane</keyword>
<name>A0A6A5FU75_CAERE</name>
<sequence length="179" mass="19738">MGCWAANQRTLCVERKSAVNDFGGHVLAQRMSAVYYTASKGFTAHSVHCYFIRGERRSPSGALFVDAVANAEDVDIFRRETRLGAKNLHFLVLVVVPARAFTAIGRAFVERRRQVRAFVATGALEAELRRAVVVPGGREVLAFDPEEAVEDAVEADVVGTCLGFEEHDWERGRERSLAG</sequence>
<evidence type="ECO:0000313" key="2">
    <source>
        <dbReference type="EMBL" id="KAF1746056.1"/>
    </source>
</evidence>
<keyword evidence="1" id="KW-0812">Transmembrane</keyword>
<comment type="caution">
    <text evidence="2">The sequence shown here is derived from an EMBL/GenBank/DDBJ whole genome shotgun (WGS) entry which is preliminary data.</text>
</comment>
<gene>
    <name evidence="2" type="ORF">GCK72_022507</name>
</gene>
<reference evidence="2 3" key="1">
    <citation type="submission" date="2019-12" db="EMBL/GenBank/DDBJ databases">
        <title>Chromosome-level assembly of the Caenorhabditis remanei genome.</title>
        <authorList>
            <person name="Teterina A.A."/>
            <person name="Willis J.H."/>
            <person name="Phillips P.C."/>
        </authorList>
    </citation>
    <scope>NUCLEOTIDE SEQUENCE [LARGE SCALE GENOMIC DNA]</scope>
    <source>
        <strain evidence="2 3">PX506</strain>
        <tissue evidence="2">Whole organism</tissue>
    </source>
</reference>
<dbReference type="Proteomes" id="UP000483820">
    <property type="component" value="Chromosome X"/>
</dbReference>
<proteinExistence type="predicted"/>
<dbReference type="RefSeq" id="XP_053578437.1">
    <property type="nucleotide sequence ID" value="XM_053734871.1"/>
</dbReference>
<feature type="transmembrane region" description="Helical" evidence="1">
    <location>
        <begin position="88"/>
        <end position="109"/>
    </location>
</feature>
<dbReference type="CTD" id="9824294"/>
<dbReference type="SUPFAM" id="SSF54637">
    <property type="entry name" value="Thioesterase/thiol ester dehydrase-isomerase"/>
    <property type="match status" value="1"/>
</dbReference>